<dbReference type="GO" id="GO:0005737">
    <property type="term" value="C:cytoplasm"/>
    <property type="evidence" value="ECO:0007669"/>
    <property type="project" value="UniProtKB-SubCell"/>
</dbReference>
<dbReference type="PROSITE" id="PS50890">
    <property type="entry name" value="PUA"/>
    <property type="match status" value="1"/>
</dbReference>
<dbReference type="Gene3D" id="2.30.130.10">
    <property type="entry name" value="PUA domain"/>
    <property type="match status" value="1"/>
</dbReference>
<dbReference type="InterPro" id="IPR029063">
    <property type="entry name" value="SAM-dependent_MTases_sf"/>
</dbReference>
<dbReference type="InterPro" id="IPR015947">
    <property type="entry name" value="PUA-like_sf"/>
</dbReference>
<dbReference type="Gene3D" id="3.30.750.80">
    <property type="entry name" value="RNA methyltransferase domain (HRMD) like"/>
    <property type="match status" value="1"/>
</dbReference>
<evidence type="ECO:0000259" key="8">
    <source>
        <dbReference type="Pfam" id="PF10672"/>
    </source>
</evidence>
<dbReference type="CDD" id="cd11572">
    <property type="entry name" value="RlmI_M_like"/>
    <property type="match status" value="1"/>
</dbReference>
<dbReference type="InterPro" id="IPR036974">
    <property type="entry name" value="PUA_sf"/>
</dbReference>
<dbReference type="EMBL" id="VRZA01000003">
    <property type="protein sequence ID" value="TXS93938.1"/>
    <property type="molecule type" value="Genomic_DNA"/>
</dbReference>
<dbReference type="GO" id="GO:0003723">
    <property type="term" value="F:RNA binding"/>
    <property type="evidence" value="ECO:0007669"/>
    <property type="project" value="InterPro"/>
</dbReference>
<dbReference type="AlphaFoldDB" id="A0A5C8ZZM6"/>
<evidence type="ECO:0000256" key="4">
    <source>
        <dbReference type="ARBA" id="ARBA00022603"/>
    </source>
</evidence>
<dbReference type="InterPro" id="IPR019614">
    <property type="entry name" value="SAM-dep_methyl-trfase"/>
</dbReference>
<dbReference type="SUPFAM" id="SSF88697">
    <property type="entry name" value="PUA domain-like"/>
    <property type="match status" value="1"/>
</dbReference>
<dbReference type="PANTHER" id="PTHR42873">
    <property type="entry name" value="RIBOSOMAL RNA LARGE SUBUNIT METHYLTRANSFERASE"/>
    <property type="match status" value="1"/>
</dbReference>
<feature type="domain" description="RlmI-like PUA" evidence="9">
    <location>
        <begin position="8"/>
        <end position="71"/>
    </location>
</feature>
<organism evidence="10 11">
    <name type="scientific">Parahaliea maris</name>
    <dbReference type="NCBI Taxonomy" id="2716870"/>
    <lineage>
        <taxon>Bacteria</taxon>
        <taxon>Pseudomonadati</taxon>
        <taxon>Pseudomonadota</taxon>
        <taxon>Gammaproteobacteria</taxon>
        <taxon>Cellvibrionales</taxon>
        <taxon>Halieaceae</taxon>
        <taxon>Parahaliea</taxon>
    </lineage>
</organism>
<dbReference type="InterPro" id="IPR041532">
    <property type="entry name" value="RlmI-like_PUA"/>
</dbReference>
<keyword evidence="4 10" id="KW-0489">Methyltransferase</keyword>
<evidence type="ECO:0000256" key="1">
    <source>
        <dbReference type="ARBA" id="ARBA00004496"/>
    </source>
</evidence>
<evidence type="ECO:0000256" key="2">
    <source>
        <dbReference type="ARBA" id="ARBA00022490"/>
    </source>
</evidence>
<keyword evidence="2" id="KW-0963">Cytoplasm</keyword>
<evidence type="ECO:0000259" key="9">
    <source>
        <dbReference type="Pfam" id="PF17785"/>
    </source>
</evidence>
<dbReference type="Pfam" id="PF17785">
    <property type="entry name" value="PUA_3"/>
    <property type="match status" value="1"/>
</dbReference>
<protein>
    <submittedName>
        <fullName evidence="10">Class I SAM-dependent rRNA methyltransferase</fullName>
    </submittedName>
</protein>
<dbReference type="GO" id="GO:0008168">
    <property type="term" value="F:methyltransferase activity"/>
    <property type="evidence" value="ECO:0007669"/>
    <property type="project" value="UniProtKB-KW"/>
</dbReference>
<keyword evidence="5 10" id="KW-0808">Transferase</keyword>
<dbReference type="Proteomes" id="UP000321039">
    <property type="component" value="Unassembled WGS sequence"/>
</dbReference>
<proteinExistence type="inferred from homology"/>
<dbReference type="GO" id="GO:0032259">
    <property type="term" value="P:methylation"/>
    <property type="evidence" value="ECO:0007669"/>
    <property type="project" value="UniProtKB-KW"/>
</dbReference>
<gene>
    <name evidence="10" type="ORF">FV139_09945</name>
</gene>
<keyword evidence="11" id="KW-1185">Reference proteome</keyword>
<comment type="similarity">
    <text evidence="7">Belongs to the methyltransferase superfamily. RlmI family.</text>
</comment>
<dbReference type="GO" id="GO:0006364">
    <property type="term" value="P:rRNA processing"/>
    <property type="evidence" value="ECO:0007669"/>
    <property type="project" value="UniProtKB-KW"/>
</dbReference>
<comment type="subcellular location">
    <subcellularLocation>
        <location evidence="1">Cytoplasm</location>
    </subcellularLocation>
</comment>
<name>A0A5C8ZZM6_9GAMM</name>
<dbReference type="RefSeq" id="WP_148068280.1">
    <property type="nucleotide sequence ID" value="NZ_VRZA01000003.1"/>
</dbReference>
<dbReference type="Gene3D" id="3.40.50.150">
    <property type="entry name" value="Vaccinia Virus protein VP39"/>
    <property type="match status" value="1"/>
</dbReference>
<evidence type="ECO:0000313" key="11">
    <source>
        <dbReference type="Proteomes" id="UP000321039"/>
    </source>
</evidence>
<accession>A0A5C8ZZM6</accession>
<evidence type="ECO:0000256" key="7">
    <source>
        <dbReference type="ARBA" id="ARBA00038091"/>
    </source>
</evidence>
<dbReference type="Pfam" id="PF10672">
    <property type="entry name" value="Methyltrans_SAM"/>
    <property type="match status" value="1"/>
</dbReference>
<reference evidence="10 11" key="1">
    <citation type="submission" date="2019-08" db="EMBL/GenBank/DDBJ databases">
        <title>Parahaliea maris sp. nov., isolated from the surface seawater.</title>
        <authorList>
            <person name="Liu Y."/>
        </authorList>
    </citation>
    <scope>NUCLEOTIDE SEQUENCE [LARGE SCALE GENOMIC DNA]</scope>
    <source>
        <strain evidence="10 11">HSLHS9</strain>
    </source>
</reference>
<dbReference type="SUPFAM" id="SSF53335">
    <property type="entry name" value="S-adenosyl-L-methionine-dependent methyltransferases"/>
    <property type="match status" value="1"/>
</dbReference>
<feature type="domain" description="S-adenosylmethionine-dependent methyltransferase" evidence="8">
    <location>
        <begin position="175"/>
        <end position="393"/>
    </location>
</feature>
<comment type="caution">
    <text evidence="10">The sequence shown here is derived from an EMBL/GenBank/DDBJ whole genome shotgun (WGS) entry which is preliminary data.</text>
</comment>
<evidence type="ECO:0000256" key="3">
    <source>
        <dbReference type="ARBA" id="ARBA00022552"/>
    </source>
</evidence>
<dbReference type="CDD" id="cd02440">
    <property type="entry name" value="AdoMet_MTases"/>
    <property type="match status" value="1"/>
</dbReference>
<dbReference type="PANTHER" id="PTHR42873:SF1">
    <property type="entry name" value="S-ADENOSYLMETHIONINE-DEPENDENT METHYLTRANSFERASE DOMAIN-CONTAINING PROTEIN"/>
    <property type="match status" value="1"/>
</dbReference>
<keyword evidence="3" id="KW-0698">rRNA processing</keyword>
<evidence type="ECO:0000256" key="6">
    <source>
        <dbReference type="ARBA" id="ARBA00022691"/>
    </source>
</evidence>
<keyword evidence="6" id="KW-0949">S-adenosyl-L-methionine</keyword>
<evidence type="ECO:0000313" key="10">
    <source>
        <dbReference type="EMBL" id="TXS93938.1"/>
    </source>
</evidence>
<evidence type="ECO:0000256" key="5">
    <source>
        <dbReference type="ARBA" id="ARBA00022679"/>
    </source>
</evidence>
<sequence>MPVANELFLRRGGDRRLRGGHLWVYSNEVDTARSPLSDFSAGDCVAVRASNGALLGSAYLEPNNLICARLYAPGREISFVESLPEALSAALTGREQAFDRPCYRLVYGDSDLLPGLVVDRFDDYLVVQLNNAGIERYEAAIVDALVGLLAPAGVLLRADSRNRREQGLEDRIAVVHGEVPERLPLEENGVRFEAPVHAGQKTGWFYDHRMARARLAPYVAGREVLDVYNYIGGWGIQAAAYGASAVCCLDSSATALDGVEVNARLNGLEDRVSTLQGSAAEAMETLVAEGRRFGVVILDPPAFIQRKRDIKKGIKAYQRINALGLKLLEPGGVLVSGSCSMHLSRADLVAAVQAAAVRVGRQVRLIEQGAQGPDHPIHPAIPETEYLKALFFRAL</sequence>